<reference evidence="1" key="2">
    <citation type="submission" date="2022-06" db="UniProtKB">
        <authorList>
            <consortium name="EnsemblMetazoa"/>
        </authorList>
    </citation>
    <scope>IDENTIFICATION</scope>
    <source>
        <strain evidence="1">PS312</strain>
    </source>
</reference>
<sequence length="195" mass="20693">MEETLSRKLLCRLVVPCLACRGNGVGSVVQLPAAVSGLEGVHAPLKSNRSRIGHDCDADTVIRARRGAALLAFDAHLWSAVATGGRSRSDLRRRPPPAALSRTRIRALLARLPLGAAAMRRAPLARLPLGAAAVRCERRVRAVARPREASDALAAPWPLRAAGAQRGASHVCELAAAVLAADAARRVDRPVRGRR</sequence>
<dbReference type="AlphaFoldDB" id="A0A2A6CH93"/>
<name>A0A2A6CH93_PRIPA</name>
<keyword evidence="2" id="KW-1185">Reference proteome</keyword>
<evidence type="ECO:0000313" key="1">
    <source>
        <dbReference type="EnsemblMetazoa" id="PPA33893.1"/>
    </source>
</evidence>
<protein>
    <submittedName>
        <fullName evidence="1">Uncharacterized protein</fullName>
    </submittedName>
</protein>
<reference evidence="2" key="1">
    <citation type="journal article" date="2008" name="Nat. Genet.">
        <title>The Pristionchus pacificus genome provides a unique perspective on nematode lifestyle and parasitism.</title>
        <authorList>
            <person name="Dieterich C."/>
            <person name="Clifton S.W."/>
            <person name="Schuster L.N."/>
            <person name="Chinwalla A."/>
            <person name="Delehaunty K."/>
            <person name="Dinkelacker I."/>
            <person name="Fulton L."/>
            <person name="Fulton R."/>
            <person name="Godfrey J."/>
            <person name="Minx P."/>
            <person name="Mitreva M."/>
            <person name="Roeseler W."/>
            <person name="Tian H."/>
            <person name="Witte H."/>
            <person name="Yang S.P."/>
            <person name="Wilson R.K."/>
            <person name="Sommer R.J."/>
        </authorList>
    </citation>
    <scope>NUCLEOTIDE SEQUENCE [LARGE SCALE GENOMIC DNA]</scope>
    <source>
        <strain evidence="2">PS312</strain>
    </source>
</reference>
<accession>A0A2A6CH93</accession>
<dbReference type="EnsemblMetazoa" id="PPA33893.1">
    <property type="protein sequence ID" value="PPA33893.1"/>
    <property type="gene ID" value="WBGene00272262"/>
</dbReference>
<accession>A0A8R1UJL7</accession>
<gene>
    <name evidence="1" type="primary">WBGene00272262</name>
</gene>
<evidence type="ECO:0000313" key="2">
    <source>
        <dbReference type="Proteomes" id="UP000005239"/>
    </source>
</evidence>
<proteinExistence type="predicted"/>
<dbReference type="Proteomes" id="UP000005239">
    <property type="component" value="Unassembled WGS sequence"/>
</dbReference>
<organism evidence="1 2">
    <name type="scientific">Pristionchus pacificus</name>
    <name type="common">Parasitic nematode worm</name>
    <dbReference type="NCBI Taxonomy" id="54126"/>
    <lineage>
        <taxon>Eukaryota</taxon>
        <taxon>Metazoa</taxon>
        <taxon>Ecdysozoa</taxon>
        <taxon>Nematoda</taxon>
        <taxon>Chromadorea</taxon>
        <taxon>Rhabditida</taxon>
        <taxon>Rhabditina</taxon>
        <taxon>Diplogasteromorpha</taxon>
        <taxon>Diplogasteroidea</taxon>
        <taxon>Neodiplogasteridae</taxon>
        <taxon>Pristionchus</taxon>
    </lineage>
</organism>